<reference evidence="3" key="1">
    <citation type="submission" date="2017-04" db="EMBL/GenBank/DDBJ databases">
        <authorList>
            <person name="Varghese N."/>
            <person name="Submissions S."/>
        </authorList>
    </citation>
    <scope>NUCLEOTIDE SEQUENCE [LARGE SCALE GENOMIC DNA]</scope>
    <source>
        <strain evidence="3">DSM 12126</strain>
    </source>
</reference>
<dbReference type="CDD" id="cd08267">
    <property type="entry name" value="MDR1"/>
    <property type="match status" value="1"/>
</dbReference>
<evidence type="ECO:0000313" key="2">
    <source>
        <dbReference type="EMBL" id="SMC86878.1"/>
    </source>
</evidence>
<dbReference type="Proteomes" id="UP000192756">
    <property type="component" value="Unassembled WGS sequence"/>
</dbReference>
<dbReference type="PANTHER" id="PTHR44013">
    <property type="entry name" value="ZINC-TYPE ALCOHOL DEHYDROGENASE-LIKE PROTEIN C16A3.02C"/>
    <property type="match status" value="1"/>
</dbReference>
<dbReference type="RefSeq" id="WP_200815671.1">
    <property type="nucleotide sequence ID" value="NZ_FWXT01000002.1"/>
</dbReference>
<dbReference type="EMBL" id="FWXT01000002">
    <property type="protein sequence ID" value="SMC86878.1"/>
    <property type="molecule type" value="Genomic_DNA"/>
</dbReference>
<accession>A0A1W2CQH5</accession>
<dbReference type="Gene3D" id="3.90.180.10">
    <property type="entry name" value="Medium-chain alcohol dehydrogenases, catalytic domain"/>
    <property type="match status" value="1"/>
</dbReference>
<dbReference type="Pfam" id="PF08240">
    <property type="entry name" value="ADH_N"/>
    <property type="match status" value="1"/>
</dbReference>
<dbReference type="AlphaFoldDB" id="A0A1W2CQH5"/>
<name>A0A1W2CQH5_9SPHI</name>
<dbReference type="InterPro" id="IPR013154">
    <property type="entry name" value="ADH-like_N"/>
</dbReference>
<dbReference type="InterPro" id="IPR052733">
    <property type="entry name" value="Chloroplast_QOR"/>
</dbReference>
<dbReference type="SUPFAM" id="SSF50129">
    <property type="entry name" value="GroES-like"/>
    <property type="match status" value="1"/>
</dbReference>
<organism evidence="2 3">
    <name type="scientific">Pedobacter africanus</name>
    <dbReference type="NCBI Taxonomy" id="151894"/>
    <lineage>
        <taxon>Bacteria</taxon>
        <taxon>Pseudomonadati</taxon>
        <taxon>Bacteroidota</taxon>
        <taxon>Sphingobacteriia</taxon>
        <taxon>Sphingobacteriales</taxon>
        <taxon>Sphingobacteriaceae</taxon>
        <taxon>Pedobacter</taxon>
    </lineage>
</organism>
<dbReference type="InterPro" id="IPR036291">
    <property type="entry name" value="NAD(P)-bd_dom_sf"/>
</dbReference>
<keyword evidence="3" id="KW-1185">Reference proteome</keyword>
<sequence>MKPAGSDEQHLMKAAIRYRYCSPDQLRVAAIPVPVPAHDEILVKVKATTVNRSDCGVLTGKPWAIRCFIGLFKPYRPVTGTDFAGIVVEKGAGVHNFNVGDNVYGFFDQGLSSHAEYVAVSVKQAVLKMPGHINFEQAAASLEGAHYAFYFLDPLKVKAGDKVLINGGTGAIGNAALQFLKHLKVQVTVTCETAYTAVLQSLGPDRVIDYQNEDFTKLNEQFDYVFDAVGKSTFAQCKPLLKPKGIYVSSELGPNWQNPLLALLAPFMPGKKVKFPLPYSIHRSMQFIDGLILKGEFTPLIDRRYSLAEIADAYTYVMSGQKKGNVVLTFD</sequence>
<dbReference type="InterPro" id="IPR011032">
    <property type="entry name" value="GroES-like_sf"/>
</dbReference>
<dbReference type="SMART" id="SM00829">
    <property type="entry name" value="PKS_ER"/>
    <property type="match status" value="1"/>
</dbReference>
<dbReference type="Pfam" id="PF13602">
    <property type="entry name" value="ADH_zinc_N_2"/>
    <property type="match status" value="1"/>
</dbReference>
<evidence type="ECO:0000313" key="3">
    <source>
        <dbReference type="Proteomes" id="UP000192756"/>
    </source>
</evidence>
<proteinExistence type="predicted"/>
<feature type="domain" description="Enoyl reductase (ER)" evidence="1">
    <location>
        <begin position="21"/>
        <end position="328"/>
    </location>
</feature>
<dbReference type="SUPFAM" id="SSF51735">
    <property type="entry name" value="NAD(P)-binding Rossmann-fold domains"/>
    <property type="match status" value="1"/>
</dbReference>
<dbReference type="InterPro" id="IPR020843">
    <property type="entry name" value="ER"/>
</dbReference>
<dbReference type="Gene3D" id="3.40.50.720">
    <property type="entry name" value="NAD(P)-binding Rossmann-like Domain"/>
    <property type="match status" value="1"/>
</dbReference>
<dbReference type="GO" id="GO:0016491">
    <property type="term" value="F:oxidoreductase activity"/>
    <property type="evidence" value="ECO:0007669"/>
    <property type="project" value="InterPro"/>
</dbReference>
<dbReference type="STRING" id="151894.SAMN04488524_3071"/>
<protein>
    <submittedName>
        <fullName evidence="2">NADPH:quinone reductase</fullName>
    </submittedName>
</protein>
<dbReference type="PANTHER" id="PTHR44013:SF1">
    <property type="entry name" value="ZINC-TYPE ALCOHOL DEHYDROGENASE-LIKE PROTEIN C16A3.02C"/>
    <property type="match status" value="1"/>
</dbReference>
<gene>
    <name evidence="2" type="ORF">SAMN04488524_3071</name>
</gene>
<evidence type="ECO:0000259" key="1">
    <source>
        <dbReference type="SMART" id="SM00829"/>
    </source>
</evidence>